<evidence type="ECO:0000256" key="2">
    <source>
        <dbReference type="ARBA" id="ARBA00022771"/>
    </source>
</evidence>
<evidence type="ECO:0000256" key="3">
    <source>
        <dbReference type="ARBA" id="ARBA00022833"/>
    </source>
</evidence>
<feature type="domain" description="AN1-type" evidence="4">
    <location>
        <begin position="7"/>
        <end position="53"/>
    </location>
</feature>
<protein>
    <recommendedName>
        <fullName evidence="4">AN1-type domain-containing protein</fullName>
    </recommendedName>
</protein>
<evidence type="ECO:0000256" key="1">
    <source>
        <dbReference type="ARBA" id="ARBA00022723"/>
    </source>
</evidence>
<dbReference type="PROSITE" id="PS51039">
    <property type="entry name" value="ZF_AN1"/>
    <property type="match status" value="1"/>
</dbReference>
<dbReference type="Pfam" id="PF01428">
    <property type="entry name" value="zf-AN1"/>
    <property type="match status" value="1"/>
</dbReference>
<reference evidence="5" key="1">
    <citation type="journal article" date="2020" name="Nature">
        <title>Giant virus diversity and host interactions through global metagenomics.</title>
        <authorList>
            <person name="Schulz F."/>
            <person name="Roux S."/>
            <person name="Paez-Espino D."/>
            <person name="Jungbluth S."/>
            <person name="Walsh D.A."/>
            <person name="Denef V.J."/>
            <person name="McMahon K.D."/>
            <person name="Konstantinidis K.T."/>
            <person name="Eloe-Fadrosh E.A."/>
            <person name="Kyrpides N.C."/>
            <person name="Woyke T."/>
        </authorList>
    </citation>
    <scope>NUCLEOTIDE SEQUENCE</scope>
    <source>
        <strain evidence="5">GVMAG-S-3300012919-55</strain>
    </source>
</reference>
<dbReference type="SUPFAM" id="SSF118310">
    <property type="entry name" value="AN1-like Zinc finger"/>
    <property type="match status" value="1"/>
</dbReference>
<dbReference type="GO" id="GO:0008270">
    <property type="term" value="F:zinc ion binding"/>
    <property type="evidence" value="ECO:0007669"/>
    <property type="project" value="UniProtKB-KW"/>
</dbReference>
<keyword evidence="2" id="KW-0863">Zinc-finger</keyword>
<evidence type="ECO:0000259" key="4">
    <source>
        <dbReference type="PROSITE" id="PS51039"/>
    </source>
</evidence>
<dbReference type="EMBL" id="MN740920">
    <property type="protein sequence ID" value="QHU17970.1"/>
    <property type="molecule type" value="Genomic_DNA"/>
</dbReference>
<dbReference type="Gene3D" id="4.10.1110.10">
    <property type="entry name" value="AN1-like Zinc finger"/>
    <property type="match status" value="1"/>
</dbReference>
<evidence type="ECO:0000313" key="5">
    <source>
        <dbReference type="EMBL" id="QHU17970.1"/>
    </source>
</evidence>
<name>A0A6C0KMS2_9ZZZZ</name>
<accession>A0A6C0KMS2</accession>
<organism evidence="5">
    <name type="scientific">viral metagenome</name>
    <dbReference type="NCBI Taxonomy" id="1070528"/>
    <lineage>
        <taxon>unclassified sequences</taxon>
        <taxon>metagenomes</taxon>
        <taxon>organismal metagenomes</taxon>
    </lineage>
</organism>
<dbReference type="AlphaFoldDB" id="A0A6C0KMS2"/>
<sequence>MYIKYMAPKKQKCGVCAKKHLISFHCSHCNGDFCMNHKMPEFHECVHEFKKKDSFILEKCVPIKIQKI</sequence>
<keyword evidence="1" id="KW-0479">Metal-binding</keyword>
<dbReference type="SMART" id="SM00154">
    <property type="entry name" value="ZnF_AN1"/>
    <property type="match status" value="1"/>
</dbReference>
<dbReference type="InterPro" id="IPR000058">
    <property type="entry name" value="Znf_AN1"/>
</dbReference>
<keyword evidence="3" id="KW-0862">Zinc</keyword>
<dbReference type="InterPro" id="IPR035896">
    <property type="entry name" value="AN1-like_Znf"/>
</dbReference>
<proteinExistence type="predicted"/>